<evidence type="ECO:0000256" key="1">
    <source>
        <dbReference type="SAM" id="MobiDB-lite"/>
    </source>
</evidence>
<keyword evidence="2" id="KW-0812">Transmembrane</keyword>
<dbReference type="Proteomes" id="UP000270094">
    <property type="component" value="Unassembled WGS sequence"/>
</dbReference>
<reference evidence="3 4" key="1">
    <citation type="submission" date="2018-11" db="EMBL/GenBank/DDBJ databases">
        <authorList>
            <consortium name="Pathogen Informatics"/>
        </authorList>
    </citation>
    <scope>NUCLEOTIDE SEQUENCE [LARGE SCALE GENOMIC DNA]</scope>
</reference>
<feature type="transmembrane region" description="Helical" evidence="2">
    <location>
        <begin position="73"/>
        <end position="94"/>
    </location>
</feature>
<gene>
    <name evidence="3" type="ORF">SVUK_LOCUS8509</name>
</gene>
<feature type="compositionally biased region" description="Basic and acidic residues" evidence="1">
    <location>
        <begin position="30"/>
        <end position="41"/>
    </location>
</feature>
<keyword evidence="2" id="KW-1133">Transmembrane helix</keyword>
<name>A0A3P7IK00_STRVU</name>
<accession>A0A3P7IK00</accession>
<sequence>MVRLQQSYSPHSGVLPERAAHFAVNPAECRDGRADSRERDPTNGGPSLFQPGDRIVDEYSKEEFHVDQYLGKAFANLDIIFLFLLFLFAISFHLECVMDGCVLAKFPLIIRYSLKAALEIIFSKKIFAAI</sequence>
<evidence type="ECO:0000313" key="3">
    <source>
        <dbReference type="EMBL" id="VDM73511.1"/>
    </source>
</evidence>
<organism evidence="3 4">
    <name type="scientific">Strongylus vulgaris</name>
    <name type="common">Blood worm</name>
    <dbReference type="NCBI Taxonomy" id="40348"/>
    <lineage>
        <taxon>Eukaryota</taxon>
        <taxon>Metazoa</taxon>
        <taxon>Ecdysozoa</taxon>
        <taxon>Nematoda</taxon>
        <taxon>Chromadorea</taxon>
        <taxon>Rhabditida</taxon>
        <taxon>Rhabditina</taxon>
        <taxon>Rhabditomorpha</taxon>
        <taxon>Strongyloidea</taxon>
        <taxon>Strongylidae</taxon>
        <taxon>Strongylus</taxon>
    </lineage>
</organism>
<dbReference type="AlphaFoldDB" id="A0A3P7IK00"/>
<protein>
    <submittedName>
        <fullName evidence="3">Uncharacterized protein</fullName>
    </submittedName>
</protein>
<dbReference type="EMBL" id="UYYB01031072">
    <property type="protein sequence ID" value="VDM73511.1"/>
    <property type="molecule type" value="Genomic_DNA"/>
</dbReference>
<proteinExistence type="predicted"/>
<dbReference type="OrthoDB" id="5844108at2759"/>
<keyword evidence="4" id="KW-1185">Reference proteome</keyword>
<feature type="region of interest" description="Disordered" evidence="1">
    <location>
        <begin position="30"/>
        <end position="53"/>
    </location>
</feature>
<evidence type="ECO:0000256" key="2">
    <source>
        <dbReference type="SAM" id="Phobius"/>
    </source>
</evidence>
<evidence type="ECO:0000313" key="4">
    <source>
        <dbReference type="Proteomes" id="UP000270094"/>
    </source>
</evidence>
<keyword evidence="2" id="KW-0472">Membrane</keyword>